<evidence type="ECO:0000313" key="2">
    <source>
        <dbReference type="Proteomes" id="UP000032142"/>
    </source>
</evidence>
<name>A0A0B0P6V8_GOSAR</name>
<evidence type="ECO:0000313" key="1">
    <source>
        <dbReference type="EMBL" id="KHG19116.1"/>
    </source>
</evidence>
<sequence>MFQLQPITDLFSTHV</sequence>
<dbReference type="Proteomes" id="UP000032142">
    <property type="component" value="Unassembled WGS sequence"/>
</dbReference>
<keyword evidence="2" id="KW-1185">Reference proteome</keyword>
<organism evidence="1 2">
    <name type="scientific">Gossypium arboreum</name>
    <name type="common">Tree cotton</name>
    <name type="synonym">Gossypium nanking</name>
    <dbReference type="NCBI Taxonomy" id="29729"/>
    <lineage>
        <taxon>Eukaryota</taxon>
        <taxon>Viridiplantae</taxon>
        <taxon>Streptophyta</taxon>
        <taxon>Embryophyta</taxon>
        <taxon>Tracheophyta</taxon>
        <taxon>Spermatophyta</taxon>
        <taxon>Magnoliopsida</taxon>
        <taxon>eudicotyledons</taxon>
        <taxon>Gunneridae</taxon>
        <taxon>Pentapetalae</taxon>
        <taxon>rosids</taxon>
        <taxon>malvids</taxon>
        <taxon>Malvales</taxon>
        <taxon>Malvaceae</taxon>
        <taxon>Malvoideae</taxon>
        <taxon>Gossypium</taxon>
    </lineage>
</organism>
<dbReference type="EMBL" id="KN412211">
    <property type="protein sequence ID" value="KHG19116.1"/>
    <property type="molecule type" value="Genomic_DNA"/>
</dbReference>
<gene>
    <name evidence="1" type="ORF">F383_25484</name>
</gene>
<reference evidence="2" key="1">
    <citation type="submission" date="2014-09" db="EMBL/GenBank/DDBJ databases">
        <authorList>
            <person name="Mudge J."/>
            <person name="Ramaraj T."/>
            <person name="Lindquist I.E."/>
            <person name="Bharti A.K."/>
            <person name="Sundararajan A."/>
            <person name="Cameron C.T."/>
            <person name="Woodward J.E."/>
            <person name="May G.D."/>
            <person name="Brubaker C."/>
            <person name="Broadhvest J."/>
            <person name="Wilkins T.A."/>
        </authorList>
    </citation>
    <scope>NUCLEOTIDE SEQUENCE</scope>
    <source>
        <strain evidence="2">cv. AKA8401</strain>
    </source>
</reference>
<accession>A0A0B0P6V8</accession>
<proteinExistence type="predicted"/>
<protein>
    <submittedName>
        <fullName evidence="1">Uncharacterized protein</fullName>
    </submittedName>
</protein>